<keyword evidence="3" id="KW-1185">Reference proteome</keyword>
<feature type="compositionally biased region" description="Polar residues" evidence="1">
    <location>
        <begin position="73"/>
        <end position="86"/>
    </location>
</feature>
<dbReference type="AlphaFoldDB" id="A0A2V5J3G5"/>
<proteinExistence type="predicted"/>
<gene>
    <name evidence="2" type="ORF">BP00DRAFT_449566</name>
</gene>
<feature type="compositionally biased region" description="Polar residues" evidence="1">
    <location>
        <begin position="94"/>
        <end position="112"/>
    </location>
</feature>
<feature type="region of interest" description="Disordered" evidence="1">
    <location>
        <begin position="1"/>
        <end position="229"/>
    </location>
</feature>
<accession>A0A2V5J3G5</accession>
<feature type="compositionally biased region" description="Polar residues" evidence="1">
    <location>
        <begin position="17"/>
        <end position="29"/>
    </location>
</feature>
<protein>
    <submittedName>
        <fullName evidence="2">Uncharacterized protein</fullName>
    </submittedName>
</protein>
<name>A0A2V5J3G5_9EURO</name>
<evidence type="ECO:0000313" key="3">
    <source>
        <dbReference type="Proteomes" id="UP000248817"/>
    </source>
</evidence>
<organism evidence="2 3">
    <name type="scientific">Aspergillus indologenus CBS 114.80</name>
    <dbReference type="NCBI Taxonomy" id="1450541"/>
    <lineage>
        <taxon>Eukaryota</taxon>
        <taxon>Fungi</taxon>
        <taxon>Dikarya</taxon>
        <taxon>Ascomycota</taxon>
        <taxon>Pezizomycotina</taxon>
        <taxon>Eurotiomycetes</taxon>
        <taxon>Eurotiomycetidae</taxon>
        <taxon>Eurotiales</taxon>
        <taxon>Aspergillaceae</taxon>
        <taxon>Aspergillus</taxon>
        <taxon>Aspergillus subgen. Circumdati</taxon>
    </lineage>
</organism>
<feature type="compositionally biased region" description="Low complexity" evidence="1">
    <location>
        <begin position="219"/>
        <end position="228"/>
    </location>
</feature>
<evidence type="ECO:0000313" key="2">
    <source>
        <dbReference type="EMBL" id="PYI28236.1"/>
    </source>
</evidence>
<dbReference type="Proteomes" id="UP000248817">
    <property type="component" value="Unassembled WGS sequence"/>
</dbReference>
<dbReference type="EMBL" id="KZ825553">
    <property type="protein sequence ID" value="PYI28236.1"/>
    <property type="molecule type" value="Genomic_DNA"/>
</dbReference>
<evidence type="ECO:0000256" key="1">
    <source>
        <dbReference type="SAM" id="MobiDB-lite"/>
    </source>
</evidence>
<reference evidence="2 3" key="1">
    <citation type="submission" date="2018-02" db="EMBL/GenBank/DDBJ databases">
        <title>The genomes of Aspergillus section Nigri reveals drivers in fungal speciation.</title>
        <authorList>
            <consortium name="DOE Joint Genome Institute"/>
            <person name="Vesth T.C."/>
            <person name="Nybo J."/>
            <person name="Theobald S."/>
            <person name="Brandl J."/>
            <person name="Frisvad J.C."/>
            <person name="Nielsen K.F."/>
            <person name="Lyhne E.K."/>
            <person name="Kogle M.E."/>
            <person name="Kuo A."/>
            <person name="Riley R."/>
            <person name="Clum A."/>
            <person name="Nolan M."/>
            <person name="Lipzen A."/>
            <person name="Salamov A."/>
            <person name="Henrissat B."/>
            <person name="Wiebenga A."/>
            <person name="De vries R.P."/>
            <person name="Grigoriev I.V."/>
            <person name="Mortensen U.H."/>
            <person name="Andersen M.R."/>
            <person name="Baker S.E."/>
        </authorList>
    </citation>
    <scope>NUCLEOTIDE SEQUENCE [LARGE SCALE GENOMIC DNA]</scope>
    <source>
        <strain evidence="2 3">CBS 114.80</strain>
    </source>
</reference>
<feature type="compositionally biased region" description="Polar residues" evidence="1">
    <location>
        <begin position="44"/>
        <end position="57"/>
    </location>
</feature>
<sequence>MPIPTRSLSLREPRTSKPLTTGRSTTTKANPPPTSTAVGGKSSYPATGNENITTRNKSLLPVRDDARSAKPSRIQQPAETRLSQRPTKIGGKGSQQQGEPSTREATGASRRQSLIRPSPLKSIGPVKPTATLSTPKQATFAPSPLSPSKQELAHRQDGRPLSPKKADMPPPSLRPSRSASLRQPVKPSSSTPSISRGHARHRSQGVTPNMSRVIGKLESPSPSTITPTRPRAQILSQPQALLSKKAVNPATKNLTVTISEDADASSSPSSWPELAALQTELLQLSLTHSSSLQQKTSWTAEVEAQLRKDYNSVATKYRAALAAEQDYQTKLNGHALHCWFRNSGEHNGPLGFAEQIRVLSQVAEDVYRVTESLEGQYTVAVQKFEEWFQRMEEIRHHRLLHHEHEMYDGVFIDSLDRTWQEEVSALSTKLDYCSRQLQSLDLLGYGELERFDGSALFRMIKNLEETVNLMIEELHTIRKIEGDVVRAERAWVGQLARKLVSAMPPQEQRLGLWKKQTSMQSC</sequence>